<gene>
    <name evidence="1" type="ORF">BST10_02560</name>
</gene>
<sequence>MGFIDGVEHGCPVLFGDSRLLRQACRSAVQSSPAAKMRRLGVHRLKQICLQRNAALGGR</sequence>
<evidence type="ECO:0000313" key="2">
    <source>
        <dbReference type="Proteomes" id="UP000192693"/>
    </source>
</evidence>
<name>A0ABX3RY13_MYCAL</name>
<dbReference type="Proteomes" id="UP000192693">
    <property type="component" value="Unassembled WGS sequence"/>
</dbReference>
<organism evidence="1 2">
    <name type="scientific">Mycolicibacter algericus DSM 45454</name>
    <dbReference type="NCBI Taxonomy" id="723879"/>
    <lineage>
        <taxon>Bacteria</taxon>
        <taxon>Bacillati</taxon>
        <taxon>Actinomycetota</taxon>
        <taxon>Actinomycetes</taxon>
        <taxon>Mycobacteriales</taxon>
        <taxon>Mycobacteriaceae</taxon>
        <taxon>Mycolicibacter</taxon>
    </lineage>
</organism>
<evidence type="ECO:0000313" key="1">
    <source>
        <dbReference type="EMBL" id="OQZ99088.1"/>
    </source>
</evidence>
<reference evidence="1 2" key="1">
    <citation type="submission" date="2016-12" db="EMBL/GenBank/DDBJ databases">
        <title>The new phylogeny of genus Mycobacterium.</title>
        <authorList>
            <person name="Tortoli E."/>
            <person name="Trovato A."/>
            <person name="Cirillo D.M."/>
        </authorList>
    </citation>
    <scope>NUCLEOTIDE SEQUENCE [LARGE SCALE GENOMIC DNA]</scope>
    <source>
        <strain evidence="1 2">DSM 45454</strain>
    </source>
</reference>
<proteinExistence type="predicted"/>
<keyword evidence="2" id="KW-1185">Reference proteome</keyword>
<protein>
    <submittedName>
        <fullName evidence="1">Uncharacterized protein</fullName>
    </submittedName>
</protein>
<comment type="caution">
    <text evidence="1">The sequence shown here is derived from an EMBL/GenBank/DDBJ whole genome shotgun (WGS) entry which is preliminary data.</text>
</comment>
<dbReference type="RefSeq" id="WP_083036268.1">
    <property type="nucleotide sequence ID" value="NZ_JACKSG010000316.1"/>
</dbReference>
<dbReference type="EMBL" id="MVHC01000002">
    <property type="protein sequence ID" value="OQZ99088.1"/>
    <property type="molecule type" value="Genomic_DNA"/>
</dbReference>
<accession>A0ABX3RY13</accession>